<dbReference type="EMBL" id="JACAZI010000004">
    <property type="protein sequence ID" value="KAF7362259.1"/>
    <property type="molecule type" value="Genomic_DNA"/>
</dbReference>
<dbReference type="Proteomes" id="UP000620124">
    <property type="component" value="Unassembled WGS sequence"/>
</dbReference>
<reference evidence="1" key="1">
    <citation type="submission" date="2020-05" db="EMBL/GenBank/DDBJ databases">
        <title>Mycena genomes resolve the evolution of fungal bioluminescence.</title>
        <authorList>
            <person name="Tsai I.J."/>
        </authorList>
    </citation>
    <scope>NUCLEOTIDE SEQUENCE</scope>
    <source>
        <strain evidence="1">CCC161011</strain>
    </source>
</reference>
<evidence type="ECO:0000313" key="2">
    <source>
        <dbReference type="Proteomes" id="UP000620124"/>
    </source>
</evidence>
<gene>
    <name evidence="1" type="ORF">MVEN_00572300</name>
</gene>
<organism evidence="1 2">
    <name type="scientific">Mycena venus</name>
    <dbReference type="NCBI Taxonomy" id="2733690"/>
    <lineage>
        <taxon>Eukaryota</taxon>
        <taxon>Fungi</taxon>
        <taxon>Dikarya</taxon>
        <taxon>Basidiomycota</taxon>
        <taxon>Agaricomycotina</taxon>
        <taxon>Agaricomycetes</taxon>
        <taxon>Agaricomycetidae</taxon>
        <taxon>Agaricales</taxon>
        <taxon>Marasmiineae</taxon>
        <taxon>Mycenaceae</taxon>
        <taxon>Mycena</taxon>
    </lineage>
</organism>
<evidence type="ECO:0000313" key="1">
    <source>
        <dbReference type="EMBL" id="KAF7362259.1"/>
    </source>
</evidence>
<protein>
    <submittedName>
        <fullName evidence="1">Uncharacterized protein</fullName>
    </submittedName>
</protein>
<proteinExistence type="predicted"/>
<accession>A0A8H7D4S9</accession>
<name>A0A8H7D4S9_9AGAR</name>
<keyword evidence="2" id="KW-1185">Reference proteome</keyword>
<dbReference type="AlphaFoldDB" id="A0A8H7D4S9"/>
<comment type="caution">
    <text evidence="1">The sequence shown here is derived from an EMBL/GenBank/DDBJ whole genome shotgun (WGS) entry which is preliminary data.</text>
</comment>
<dbReference type="OrthoDB" id="2651020at2759"/>
<sequence length="156" mass="17630">MQQDYSMEVDLCELLHGLKLGNQESLRLNGKSLRFAVDNGDSSMLEAQTFHPNETLHLRPDSPSEPPYHGCAYLQTIQSQLDSEKFPTTGGEYIEAIFTHRQIFFAFPGGHRSCAIAFSDIACHLQRREWRADREADMEAVTAFNYEAQFIASVIG</sequence>